<reference evidence="1 2" key="1">
    <citation type="journal article" date="2019" name="Sci. Rep.">
        <title>Extended insight into the Mycobacterium chelonae-abscessus complex through whole genome sequencing of Mycobacterium salmoniphilum outbreak and Mycobacterium salmoniphilum-like strains.</title>
        <authorList>
            <person name="Behra P.R.K."/>
            <person name="Das S."/>
            <person name="Pettersson B.M.F."/>
            <person name="Shirreff L."/>
            <person name="DuCote T."/>
            <person name="Jacobsson K.G."/>
            <person name="Ennis D.G."/>
            <person name="Kirsebom L.A."/>
        </authorList>
    </citation>
    <scope>NUCLEOTIDE SEQUENCE [LARGE SCALE GENOMIC DNA]</scope>
    <source>
        <strain evidence="1 2">DSM 45524</strain>
    </source>
</reference>
<evidence type="ECO:0000313" key="2">
    <source>
        <dbReference type="Proteomes" id="UP000295627"/>
    </source>
</evidence>
<dbReference type="Proteomes" id="UP000295627">
    <property type="component" value="Unassembled WGS sequence"/>
</dbReference>
<protein>
    <submittedName>
        <fullName evidence="1">Uncharacterized protein</fullName>
    </submittedName>
</protein>
<dbReference type="RefSeq" id="WP_043078135.1">
    <property type="nucleotide sequence ID" value="NZ_MAFQ01000028.1"/>
</dbReference>
<accession>A0A4V3A5H6</accession>
<dbReference type="EMBL" id="RXLR01000030">
    <property type="protein sequence ID" value="TDH17740.1"/>
    <property type="molecule type" value="Genomic_DNA"/>
</dbReference>
<sequence>MDDLIGRIDGLLDDGDDESLDDWQYPWSDAMRWAPSDTELPEGVWDDQPDAELDSGWDYHPDTQVHVIAVEQIDEWIACLDTLPPAERGDIDWYVVCHVHKTAGERSVDCGCGNPRRDGDSR</sequence>
<comment type="caution">
    <text evidence="1">The sequence shown here is derived from an EMBL/GenBank/DDBJ whole genome shotgun (WGS) entry which is preliminary data.</text>
</comment>
<gene>
    <name evidence="1" type="ORF">EJ571_25925</name>
</gene>
<evidence type="ECO:0000313" key="1">
    <source>
        <dbReference type="EMBL" id="TDH17740.1"/>
    </source>
</evidence>
<organism evidence="1 2">
    <name type="scientific">Mycobacteroides franklinii</name>
    <dbReference type="NCBI Taxonomy" id="948102"/>
    <lineage>
        <taxon>Bacteria</taxon>
        <taxon>Bacillati</taxon>
        <taxon>Actinomycetota</taxon>
        <taxon>Actinomycetes</taxon>
        <taxon>Mycobacteriales</taxon>
        <taxon>Mycobacteriaceae</taxon>
        <taxon>Mycobacteroides</taxon>
    </lineage>
</organism>
<proteinExistence type="predicted"/>
<name>A0A4V3A5H6_9MYCO</name>
<dbReference type="GeneID" id="45762372"/>
<dbReference type="AlphaFoldDB" id="A0A4V3A5H6"/>